<dbReference type="EMBL" id="QKWP01002199">
    <property type="protein sequence ID" value="RIB04336.1"/>
    <property type="molecule type" value="Genomic_DNA"/>
</dbReference>
<feature type="transmembrane region" description="Helical" evidence="1">
    <location>
        <begin position="21"/>
        <end position="42"/>
    </location>
</feature>
<keyword evidence="1" id="KW-0472">Membrane</keyword>
<reference evidence="2 3" key="1">
    <citation type="submission" date="2018-06" db="EMBL/GenBank/DDBJ databases">
        <title>Comparative genomics reveals the genomic features of Rhizophagus irregularis, R. cerebriforme, R. diaphanum and Gigaspora rosea, and their symbiotic lifestyle signature.</title>
        <authorList>
            <person name="Morin E."/>
            <person name="San Clemente H."/>
            <person name="Chen E.C.H."/>
            <person name="De La Providencia I."/>
            <person name="Hainaut M."/>
            <person name="Kuo A."/>
            <person name="Kohler A."/>
            <person name="Murat C."/>
            <person name="Tang N."/>
            <person name="Roy S."/>
            <person name="Loubradou J."/>
            <person name="Henrissat B."/>
            <person name="Grigoriev I.V."/>
            <person name="Corradi N."/>
            <person name="Roux C."/>
            <person name="Martin F.M."/>
        </authorList>
    </citation>
    <scope>NUCLEOTIDE SEQUENCE [LARGE SCALE GENOMIC DNA]</scope>
    <source>
        <strain evidence="2 3">DAOM 194757</strain>
    </source>
</reference>
<evidence type="ECO:0000313" key="3">
    <source>
        <dbReference type="Proteomes" id="UP000266673"/>
    </source>
</evidence>
<keyword evidence="1" id="KW-0812">Transmembrane</keyword>
<proteinExistence type="predicted"/>
<evidence type="ECO:0000313" key="2">
    <source>
        <dbReference type="EMBL" id="RIB04336.1"/>
    </source>
</evidence>
<organism evidence="2 3">
    <name type="scientific">Gigaspora rosea</name>
    <dbReference type="NCBI Taxonomy" id="44941"/>
    <lineage>
        <taxon>Eukaryota</taxon>
        <taxon>Fungi</taxon>
        <taxon>Fungi incertae sedis</taxon>
        <taxon>Mucoromycota</taxon>
        <taxon>Glomeromycotina</taxon>
        <taxon>Glomeromycetes</taxon>
        <taxon>Diversisporales</taxon>
        <taxon>Gigasporaceae</taxon>
        <taxon>Gigaspora</taxon>
    </lineage>
</organism>
<evidence type="ECO:0000256" key="1">
    <source>
        <dbReference type="SAM" id="Phobius"/>
    </source>
</evidence>
<name>A0A397UB18_9GLOM</name>
<dbReference type="AlphaFoldDB" id="A0A397UB18"/>
<comment type="caution">
    <text evidence="2">The sequence shown here is derived from an EMBL/GenBank/DDBJ whole genome shotgun (WGS) entry which is preliminary data.</text>
</comment>
<gene>
    <name evidence="2" type="ORF">C2G38_2120840</name>
</gene>
<protein>
    <submittedName>
        <fullName evidence="2">Uncharacterized protein</fullName>
    </submittedName>
</protein>
<accession>A0A397UB18</accession>
<feature type="transmembrane region" description="Helical" evidence="1">
    <location>
        <begin position="48"/>
        <end position="67"/>
    </location>
</feature>
<dbReference type="Proteomes" id="UP000266673">
    <property type="component" value="Unassembled WGS sequence"/>
</dbReference>
<keyword evidence="1" id="KW-1133">Transmembrane helix</keyword>
<keyword evidence="3" id="KW-1185">Reference proteome</keyword>
<sequence length="69" mass="8249">MPKHQKKVLRKIHRLKKRYRWSDVSILYGAVLFSITCMQQNTNSIKTLILYLGSVVYIFIFLNRANYDL</sequence>